<dbReference type="EMBL" id="QXFW01003290">
    <property type="protein sequence ID" value="KAE8971733.1"/>
    <property type="molecule type" value="Genomic_DNA"/>
</dbReference>
<dbReference type="Proteomes" id="UP000460718">
    <property type="component" value="Unassembled WGS sequence"/>
</dbReference>
<dbReference type="AlphaFoldDB" id="A0A6A3HUT7"/>
<evidence type="ECO:0000313" key="1">
    <source>
        <dbReference type="EMBL" id="KAE8971733.1"/>
    </source>
</evidence>
<evidence type="ECO:0000313" key="2">
    <source>
        <dbReference type="Proteomes" id="UP000460718"/>
    </source>
</evidence>
<sequence>MASQRSKALTGITQKSPVQYIRDSLADSNEGSPDLAARLDLLEKKLDFLIDKLAHMAYPTCYDESSTTTEDLLVTFDTNAARARTILGKKKESGDWLTLSTQQYFMSS</sequence>
<protein>
    <submittedName>
        <fullName evidence="1">Uncharacterized protein</fullName>
    </submittedName>
</protein>
<organism evidence="1 2">
    <name type="scientific">Phytophthora fragariae</name>
    <dbReference type="NCBI Taxonomy" id="53985"/>
    <lineage>
        <taxon>Eukaryota</taxon>
        <taxon>Sar</taxon>
        <taxon>Stramenopiles</taxon>
        <taxon>Oomycota</taxon>
        <taxon>Peronosporomycetes</taxon>
        <taxon>Peronosporales</taxon>
        <taxon>Peronosporaceae</taxon>
        <taxon>Phytophthora</taxon>
    </lineage>
</organism>
<gene>
    <name evidence="1" type="ORF">PF011_g25926</name>
</gene>
<proteinExistence type="predicted"/>
<reference evidence="1 2" key="1">
    <citation type="submission" date="2018-09" db="EMBL/GenBank/DDBJ databases">
        <title>Genomic investigation of the strawberry pathogen Phytophthora fragariae indicates pathogenicity is determined by transcriptional variation in three key races.</title>
        <authorList>
            <person name="Adams T.M."/>
            <person name="Armitage A.D."/>
            <person name="Sobczyk M.K."/>
            <person name="Bates H.J."/>
            <person name="Dunwell J.M."/>
            <person name="Nellist C.F."/>
            <person name="Harrison R.J."/>
        </authorList>
    </citation>
    <scope>NUCLEOTIDE SEQUENCE [LARGE SCALE GENOMIC DNA]</scope>
    <source>
        <strain evidence="1 2">SCRP245</strain>
    </source>
</reference>
<comment type="caution">
    <text evidence="1">The sequence shown here is derived from an EMBL/GenBank/DDBJ whole genome shotgun (WGS) entry which is preliminary data.</text>
</comment>
<name>A0A6A3HUT7_9STRA</name>
<accession>A0A6A3HUT7</accession>